<accession>A0A1F7SNE4</accession>
<feature type="compositionally biased region" description="Low complexity" evidence="1">
    <location>
        <begin position="9"/>
        <end position="23"/>
    </location>
</feature>
<dbReference type="AlphaFoldDB" id="A0A1F7SNE4"/>
<feature type="region of interest" description="Disordered" evidence="1">
    <location>
        <begin position="1"/>
        <end position="25"/>
    </location>
</feature>
<sequence length="80" mass="9483">MIRKNTPGKQTSSTKVSQKSLSQEQLMEKIQKRAYELYEKRGRTPCNELADWFEAERMVEKELQPDVLKKKGVRKKRNVE</sequence>
<dbReference type="Proteomes" id="UP000178082">
    <property type="component" value="Unassembled WGS sequence"/>
</dbReference>
<name>A0A1F7SNE4_9BACT</name>
<dbReference type="EMBL" id="MGDI01000002">
    <property type="protein sequence ID" value="OGL55296.1"/>
    <property type="molecule type" value="Genomic_DNA"/>
</dbReference>
<dbReference type="Pfam" id="PF11154">
    <property type="entry name" value="DUF2934"/>
    <property type="match status" value="1"/>
</dbReference>
<evidence type="ECO:0000256" key="1">
    <source>
        <dbReference type="SAM" id="MobiDB-lite"/>
    </source>
</evidence>
<evidence type="ECO:0008006" key="4">
    <source>
        <dbReference type="Google" id="ProtNLM"/>
    </source>
</evidence>
<gene>
    <name evidence="2" type="ORF">A3G31_04635</name>
</gene>
<organism evidence="2 3">
    <name type="scientific">Candidatus Schekmanbacteria bacterium RIFCSPLOWO2_12_FULL_38_15</name>
    <dbReference type="NCBI Taxonomy" id="1817883"/>
    <lineage>
        <taxon>Bacteria</taxon>
        <taxon>Candidatus Schekmaniibacteriota</taxon>
    </lineage>
</organism>
<reference evidence="2 3" key="1">
    <citation type="journal article" date="2016" name="Nat. Commun.">
        <title>Thousands of microbial genomes shed light on interconnected biogeochemical processes in an aquifer system.</title>
        <authorList>
            <person name="Anantharaman K."/>
            <person name="Brown C.T."/>
            <person name="Hug L.A."/>
            <person name="Sharon I."/>
            <person name="Castelle C.J."/>
            <person name="Probst A.J."/>
            <person name="Thomas B.C."/>
            <person name="Singh A."/>
            <person name="Wilkins M.J."/>
            <person name="Karaoz U."/>
            <person name="Brodie E.L."/>
            <person name="Williams K.H."/>
            <person name="Hubbard S.S."/>
            <person name="Banfield J.F."/>
        </authorList>
    </citation>
    <scope>NUCLEOTIDE SEQUENCE [LARGE SCALE GENOMIC DNA]</scope>
</reference>
<evidence type="ECO:0000313" key="2">
    <source>
        <dbReference type="EMBL" id="OGL55296.1"/>
    </source>
</evidence>
<dbReference type="InterPro" id="IPR021327">
    <property type="entry name" value="DUF2934"/>
</dbReference>
<protein>
    <recommendedName>
        <fullName evidence="4">DUF2934 domain-containing protein</fullName>
    </recommendedName>
</protein>
<comment type="caution">
    <text evidence="2">The sequence shown here is derived from an EMBL/GenBank/DDBJ whole genome shotgun (WGS) entry which is preliminary data.</text>
</comment>
<proteinExistence type="predicted"/>
<dbReference type="STRING" id="1817883.A3G31_04635"/>
<evidence type="ECO:0000313" key="3">
    <source>
        <dbReference type="Proteomes" id="UP000178082"/>
    </source>
</evidence>